<proteinExistence type="predicted"/>
<keyword evidence="3" id="KW-1185">Reference proteome</keyword>
<feature type="compositionally biased region" description="Low complexity" evidence="1">
    <location>
        <begin position="348"/>
        <end position="357"/>
    </location>
</feature>
<dbReference type="PANTHER" id="PTHR23330">
    <property type="entry name" value="P300 TRANSCRIPTIONAL COFACTOR JMY-RELATED"/>
    <property type="match status" value="1"/>
</dbReference>
<feature type="region of interest" description="Disordered" evidence="1">
    <location>
        <begin position="117"/>
        <end position="423"/>
    </location>
</feature>
<feature type="compositionally biased region" description="Pro residues" evidence="1">
    <location>
        <begin position="124"/>
        <end position="147"/>
    </location>
</feature>
<protein>
    <submittedName>
        <fullName evidence="2">SUKH-4 family immunity protein</fullName>
    </submittedName>
</protein>
<reference evidence="3" key="1">
    <citation type="submission" date="2023-07" db="EMBL/GenBank/DDBJ databases">
        <title>30 novel species of actinomycetes from the DSMZ collection.</title>
        <authorList>
            <person name="Nouioui I."/>
        </authorList>
    </citation>
    <scope>NUCLEOTIDE SEQUENCE [LARGE SCALE GENOMIC DNA]</scope>
    <source>
        <strain evidence="3">DSM 41886</strain>
    </source>
</reference>
<feature type="compositionally biased region" description="Low complexity" evidence="1">
    <location>
        <begin position="148"/>
        <end position="163"/>
    </location>
</feature>
<sequence>MVTFAQAQERAERWVNGSASAEPRHEVRIREFDLGFVAWAEDPGGGTAGGGKLVIARDSGDTTLWPALAVGEVIRRYEEEYGSAAAAEPPPAPAQSVDLNATSFLLTPPQWLQEAADRAGVPGGAPPPAAPEPAAPPAPEPAAPSAPEPAAAAQAPPDASPWAGKDTTPPASSPWAGKDVRPEPSSSPWAGTDTSGSDTDAESVAPPATVFSAPVVLDEDESTPPPAAPSSEARTAVMPQGSALPRTRVHEPTPPAAGPPTPPPSPPPPSAPPGTPPGTPLGPPPTPGPPPFPGPHGAADLATADTDRSLPGPPPGPGGGRGAGVPPPPGAPGAPGGGRPAGGPPPDAAATDGAGPAYVPTQTVDPEVVAALRNPGQQPPPPPPAPGPPAASAPPPGGMPPPPGPAAGPPPPPGAGYGYPQPGQPAVGSGYMAVLRYRAPDGSEQQLIRRSAPGMPHPEWQILHELHSMNVPPQQVIELHTELQSCELPGGYCARMIRETWPQVRITHTAAYGRDLASRQTGVRHLVEHQDELQQFADGPPRSAPVRAPLPQQQPAPAVGLDVIGQELAQAFGPQGVFRYTPQTVSRQGVPEIVAQTLVWSGLPLEIGPFFWAQAQAGRPVPTLGELAMERGIQPAPDAGSYLVMGTDFGRQLCVQYGTAAIVAVPLEAGPGGQVVPPQFVNASLPQFARCMALLGRMWRLRLGLNSEQAGRWTTDFQMQLASLDPMAVADPESWWSVLLEQMWDGLL</sequence>
<dbReference type="Proteomes" id="UP001183615">
    <property type="component" value="Unassembled WGS sequence"/>
</dbReference>
<dbReference type="EMBL" id="JAVREV010000002">
    <property type="protein sequence ID" value="MDT0441723.1"/>
    <property type="molecule type" value="Genomic_DNA"/>
</dbReference>
<evidence type="ECO:0000256" key="1">
    <source>
        <dbReference type="SAM" id="MobiDB-lite"/>
    </source>
</evidence>
<feature type="compositionally biased region" description="Pro residues" evidence="1">
    <location>
        <begin position="377"/>
        <end position="414"/>
    </location>
</feature>
<dbReference type="RefSeq" id="WP_311615764.1">
    <property type="nucleotide sequence ID" value="NZ_JAVREV010000002.1"/>
</dbReference>
<dbReference type="Pfam" id="PF14435">
    <property type="entry name" value="SUKH-4"/>
    <property type="match status" value="1"/>
</dbReference>
<evidence type="ECO:0000313" key="3">
    <source>
        <dbReference type="Proteomes" id="UP001183615"/>
    </source>
</evidence>
<dbReference type="InterPro" id="IPR032722">
    <property type="entry name" value="Deaminase_XOO_2897"/>
</dbReference>
<feature type="compositionally biased region" description="Pro residues" evidence="1">
    <location>
        <begin position="252"/>
        <end position="294"/>
    </location>
</feature>
<dbReference type="PANTHER" id="PTHR23330:SF9">
    <property type="entry name" value="PROLINE-RICH PROTEIN 11"/>
    <property type="match status" value="1"/>
</dbReference>
<dbReference type="Pfam" id="PF14440">
    <property type="entry name" value="XOO_2897-deam"/>
    <property type="match status" value="1"/>
</dbReference>
<feature type="compositionally biased region" description="Polar residues" evidence="1">
    <location>
        <begin position="184"/>
        <end position="198"/>
    </location>
</feature>
<accession>A0ABU2RZ03</accession>
<comment type="caution">
    <text evidence="2">The sequence shown here is derived from an EMBL/GenBank/DDBJ whole genome shotgun (WGS) entry which is preliminary data.</text>
</comment>
<dbReference type="InterPro" id="IPR025851">
    <property type="entry name" value="SUKH-4"/>
</dbReference>
<dbReference type="PRINTS" id="PR01217">
    <property type="entry name" value="PRICHEXTENSN"/>
</dbReference>
<gene>
    <name evidence="2" type="ORF">RM779_03795</name>
</gene>
<name>A0ABU2RZ03_9ACTN</name>
<organism evidence="2 3">
    <name type="scientific">Streptomyces johnsoniae</name>
    <dbReference type="NCBI Taxonomy" id="3075532"/>
    <lineage>
        <taxon>Bacteria</taxon>
        <taxon>Bacillati</taxon>
        <taxon>Actinomycetota</taxon>
        <taxon>Actinomycetes</taxon>
        <taxon>Kitasatosporales</taxon>
        <taxon>Streptomycetaceae</taxon>
        <taxon>Streptomyces</taxon>
    </lineage>
</organism>
<evidence type="ECO:0000313" key="2">
    <source>
        <dbReference type="EMBL" id="MDT0441723.1"/>
    </source>
</evidence>